<dbReference type="PANTHER" id="PTHR11695">
    <property type="entry name" value="ALCOHOL DEHYDROGENASE RELATED"/>
    <property type="match status" value="1"/>
</dbReference>
<feature type="domain" description="Enoyl reductase (ER)" evidence="1">
    <location>
        <begin position="10"/>
        <end position="319"/>
    </location>
</feature>
<dbReference type="PANTHER" id="PTHR11695:SF648">
    <property type="entry name" value="ZINC-BINDING OXIDOREDUCTASE"/>
    <property type="match status" value="1"/>
</dbReference>
<dbReference type="SUPFAM" id="SSF50129">
    <property type="entry name" value="GroES-like"/>
    <property type="match status" value="1"/>
</dbReference>
<reference evidence="2 3" key="1">
    <citation type="submission" date="2023-07" db="EMBL/GenBank/DDBJ databases">
        <title>Sequencing the genomes of 1000 actinobacteria strains.</title>
        <authorList>
            <person name="Klenk H.-P."/>
        </authorList>
    </citation>
    <scope>NUCLEOTIDE SEQUENCE [LARGE SCALE GENOMIC DNA]</scope>
    <source>
        <strain evidence="2 3">DSM 44109</strain>
    </source>
</reference>
<dbReference type="InterPro" id="IPR011032">
    <property type="entry name" value="GroES-like_sf"/>
</dbReference>
<dbReference type="InterPro" id="IPR020843">
    <property type="entry name" value="ER"/>
</dbReference>
<dbReference type="RefSeq" id="WP_306873694.1">
    <property type="nucleotide sequence ID" value="NZ_JAUSRB010000002.1"/>
</dbReference>
<dbReference type="InterPro" id="IPR050700">
    <property type="entry name" value="YIM1/Zinc_Alcohol_DH_Fams"/>
</dbReference>
<dbReference type="Proteomes" id="UP001230426">
    <property type="component" value="Unassembled WGS sequence"/>
</dbReference>
<dbReference type="EMBL" id="JAUSRB010000002">
    <property type="protein sequence ID" value="MDP9869595.1"/>
    <property type="molecule type" value="Genomic_DNA"/>
</dbReference>
<comment type="caution">
    <text evidence="2">The sequence shown here is derived from an EMBL/GenBank/DDBJ whole genome shotgun (WGS) entry which is preliminary data.</text>
</comment>
<gene>
    <name evidence="2" type="ORF">J2S55_008861</name>
</gene>
<name>A0ABT9RK13_9ACTN</name>
<sequence length="321" mass="33435">MKAIVYQEYGPAEVLRHTDVDRPAAGDGEVLVRVRAASINHGDLAVMHGSPGILRLAFGLRRPKKTILGRAVAGTVEAVGPKVTGLQVGDEVFGEMNQRGFAEYVAAPEAHLAPKPAEVTFEQAATLPVAATTALQALRLGGAGPGRTVLVNGASGGVGTFAVQLAKTLGAEVTGVCSTRNADLARSIGAHHVIDYTREDLTRGAGRFDVIVDLVGNHQLSGFRRVLAPKGVYVSSSGAGGALLGPLPRLLAAAVTTPFLSQKLRGLVARRSAEDLTLLAGLVAEGKITPVIERTFPLSETADAIRFLEAEHARGKIVLTV</sequence>
<evidence type="ECO:0000259" key="1">
    <source>
        <dbReference type="SMART" id="SM00829"/>
    </source>
</evidence>
<dbReference type="Gene3D" id="3.90.180.10">
    <property type="entry name" value="Medium-chain alcohol dehydrogenases, catalytic domain"/>
    <property type="match status" value="1"/>
</dbReference>
<dbReference type="Pfam" id="PF08240">
    <property type="entry name" value="ADH_N"/>
    <property type="match status" value="1"/>
</dbReference>
<accession>A0ABT9RK13</accession>
<proteinExistence type="predicted"/>
<organism evidence="2 3">
    <name type="scientific">Streptosporangium brasiliense</name>
    <dbReference type="NCBI Taxonomy" id="47480"/>
    <lineage>
        <taxon>Bacteria</taxon>
        <taxon>Bacillati</taxon>
        <taxon>Actinomycetota</taxon>
        <taxon>Actinomycetes</taxon>
        <taxon>Streptosporangiales</taxon>
        <taxon>Streptosporangiaceae</taxon>
        <taxon>Streptosporangium</taxon>
    </lineage>
</organism>
<evidence type="ECO:0000313" key="2">
    <source>
        <dbReference type="EMBL" id="MDP9869595.1"/>
    </source>
</evidence>
<dbReference type="InterPro" id="IPR036291">
    <property type="entry name" value="NAD(P)-bd_dom_sf"/>
</dbReference>
<protein>
    <submittedName>
        <fullName evidence="2">NADPH:quinone reductase-like Zn-dependent oxidoreductase</fullName>
    </submittedName>
</protein>
<dbReference type="Gene3D" id="3.40.50.720">
    <property type="entry name" value="NAD(P)-binding Rossmann-like Domain"/>
    <property type="match status" value="1"/>
</dbReference>
<dbReference type="CDD" id="cd08267">
    <property type="entry name" value="MDR1"/>
    <property type="match status" value="1"/>
</dbReference>
<dbReference type="SUPFAM" id="SSF51735">
    <property type="entry name" value="NAD(P)-binding Rossmann-fold domains"/>
    <property type="match status" value="1"/>
</dbReference>
<keyword evidence="3" id="KW-1185">Reference proteome</keyword>
<dbReference type="InterPro" id="IPR013154">
    <property type="entry name" value="ADH-like_N"/>
</dbReference>
<evidence type="ECO:0000313" key="3">
    <source>
        <dbReference type="Proteomes" id="UP001230426"/>
    </source>
</evidence>
<dbReference type="Pfam" id="PF13602">
    <property type="entry name" value="ADH_zinc_N_2"/>
    <property type="match status" value="1"/>
</dbReference>
<dbReference type="SMART" id="SM00829">
    <property type="entry name" value="PKS_ER"/>
    <property type="match status" value="1"/>
</dbReference>